<dbReference type="GeneID" id="64597303"/>
<feature type="compositionally biased region" description="Basic and acidic residues" evidence="3">
    <location>
        <begin position="92"/>
        <end position="108"/>
    </location>
</feature>
<dbReference type="PANTHER" id="PTHR46242:SF1">
    <property type="entry name" value="ZINC FINGER CCHC DOMAIN-CONTAINING PROTEIN 9"/>
    <property type="match status" value="1"/>
</dbReference>
<reference evidence="5" key="1">
    <citation type="journal article" date="2020" name="New Phytol.">
        <title>Comparative genomics reveals dynamic genome evolution in host specialist ectomycorrhizal fungi.</title>
        <authorList>
            <person name="Lofgren L.A."/>
            <person name="Nguyen N.H."/>
            <person name="Vilgalys R."/>
            <person name="Ruytinx J."/>
            <person name="Liao H.L."/>
            <person name="Branco S."/>
            <person name="Kuo A."/>
            <person name="LaButti K."/>
            <person name="Lipzen A."/>
            <person name="Andreopoulos W."/>
            <person name="Pangilinan J."/>
            <person name="Riley R."/>
            <person name="Hundley H."/>
            <person name="Na H."/>
            <person name="Barry K."/>
            <person name="Grigoriev I.V."/>
            <person name="Stajich J.E."/>
            <person name="Kennedy P.G."/>
        </authorList>
    </citation>
    <scope>NUCLEOTIDE SEQUENCE</scope>
    <source>
        <strain evidence="5">S12</strain>
    </source>
</reference>
<dbReference type="Gene3D" id="4.10.60.10">
    <property type="entry name" value="Zinc finger, CCHC-type"/>
    <property type="match status" value="2"/>
</dbReference>
<dbReference type="OrthoDB" id="3863715at2759"/>
<evidence type="ECO:0000259" key="4">
    <source>
        <dbReference type="PROSITE" id="PS50158"/>
    </source>
</evidence>
<evidence type="ECO:0000256" key="1">
    <source>
        <dbReference type="ARBA" id="ARBA00022664"/>
    </source>
</evidence>
<feature type="compositionally biased region" description="Polar residues" evidence="3">
    <location>
        <begin position="25"/>
        <end position="39"/>
    </location>
</feature>
<proteinExistence type="predicted"/>
<dbReference type="InterPro" id="IPR036875">
    <property type="entry name" value="Znf_CCHC_sf"/>
</dbReference>
<dbReference type="Proteomes" id="UP000719766">
    <property type="component" value="Unassembled WGS sequence"/>
</dbReference>
<dbReference type="PANTHER" id="PTHR46242">
    <property type="entry name" value="ZINC FINGER CCHC DOMAIN-CONTAINING PROTEIN 9 ZCCHC9"/>
    <property type="match status" value="1"/>
</dbReference>
<feature type="compositionally biased region" description="Basic and acidic residues" evidence="3">
    <location>
        <begin position="1"/>
        <end position="16"/>
    </location>
</feature>
<feature type="compositionally biased region" description="Basic residues" evidence="3">
    <location>
        <begin position="80"/>
        <end position="91"/>
    </location>
</feature>
<feature type="compositionally biased region" description="Basic residues" evidence="3">
    <location>
        <begin position="44"/>
        <end position="53"/>
    </location>
</feature>
<feature type="compositionally biased region" description="Basic and acidic residues" evidence="3">
    <location>
        <begin position="54"/>
        <end position="67"/>
    </location>
</feature>
<feature type="compositionally biased region" description="Gly residues" evidence="3">
    <location>
        <begin position="138"/>
        <end position="149"/>
    </location>
</feature>
<dbReference type="GO" id="GO:0003676">
    <property type="term" value="F:nucleic acid binding"/>
    <property type="evidence" value="ECO:0007669"/>
    <property type="project" value="InterPro"/>
</dbReference>
<protein>
    <recommendedName>
        <fullName evidence="4">CCHC-type domain-containing protein</fullName>
    </recommendedName>
</protein>
<keyword evidence="2" id="KW-0862">Zinc</keyword>
<keyword evidence="1" id="KW-0507">mRNA processing</keyword>
<feature type="region of interest" description="Disordered" evidence="3">
    <location>
        <begin position="126"/>
        <end position="149"/>
    </location>
</feature>
<feature type="domain" description="CCHC-type" evidence="4">
    <location>
        <begin position="215"/>
        <end position="228"/>
    </location>
</feature>
<gene>
    <name evidence="5" type="ORF">HD556DRAFT_1390603</name>
</gene>
<sequence length="308" mass="33352">MTRITDFGRKRTHVEAGFEEPIEPQASTSTLPSESQPHDNQVPPKKKRKRTKKPKENSGEGEGKDEAQDAGDPGTAKVEPKKKLKDKRKPKTRPDAAQRSESRRQKRIAEKYADTTCFACRQKGHTARDCPTTRNEAGGSGGGGGGGGGVGRQRTVGICYRCGSNQHTLSRCNAPEDPHHPLPFASCFVCSGKGHLASSCPQNKDKGVYPNGGCCKLCGETSHLAKDCGLRKQVQSGTATFFGTGQDAGADEDDFHSFKRRNADVDKDIKKDERAKKKADVKFAPYTGTVKAFGTHVGNSAKVKVVYF</sequence>
<dbReference type="SUPFAM" id="SSF57756">
    <property type="entry name" value="Retrovirus zinc finger-like domains"/>
    <property type="match status" value="2"/>
</dbReference>
<comment type="caution">
    <text evidence="5">The sequence shown here is derived from an EMBL/GenBank/DDBJ whole genome shotgun (WGS) entry which is preliminary data.</text>
</comment>
<dbReference type="EMBL" id="JABBWE010000049">
    <property type="protein sequence ID" value="KAG1790501.1"/>
    <property type="molecule type" value="Genomic_DNA"/>
</dbReference>
<name>A0A9P7AKN8_9AGAM</name>
<evidence type="ECO:0000313" key="5">
    <source>
        <dbReference type="EMBL" id="KAG1790501.1"/>
    </source>
</evidence>
<evidence type="ECO:0000256" key="3">
    <source>
        <dbReference type="SAM" id="MobiDB-lite"/>
    </source>
</evidence>
<feature type="domain" description="CCHC-type" evidence="4">
    <location>
        <begin position="117"/>
        <end position="131"/>
    </location>
</feature>
<evidence type="ECO:0000256" key="2">
    <source>
        <dbReference type="PROSITE-ProRule" id="PRU00047"/>
    </source>
</evidence>
<accession>A0A9P7AKN8</accession>
<keyword evidence="6" id="KW-1185">Reference proteome</keyword>
<keyword evidence="2" id="KW-0479">Metal-binding</keyword>
<feature type="domain" description="CCHC-type" evidence="4">
    <location>
        <begin position="187"/>
        <end position="202"/>
    </location>
</feature>
<dbReference type="SMART" id="SM00343">
    <property type="entry name" value="ZnF_C2HC"/>
    <property type="match status" value="4"/>
</dbReference>
<dbReference type="InterPro" id="IPR042246">
    <property type="entry name" value="ZCCHC9"/>
</dbReference>
<dbReference type="AlphaFoldDB" id="A0A9P7AKN8"/>
<dbReference type="PROSITE" id="PS50158">
    <property type="entry name" value="ZF_CCHC"/>
    <property type="match status" value="3"/>
</dbReference>
<dbReference type="GO" id="GO:0005730">
    <property type="term" value="C:nucleolus"/>
    <property type="evidence" value="ECO:0007669"/>
    <property type="project" value="TreeGrafter"/>
</dbReference>
<dbReference type="RefSeq" id="XP_041157463.1">
    <property type="nucleotide sequence ID" value="XM_041303539.1"/>
</dbReference>
<keyword evidence="2" id="KW-0863">Zinc-finger</keyword>
<dbReference type="Pfam" id="PF00098">
    <property type="entry name" value="zf-CCHC"/>
    <property type="match status" value="1"/>
</dbReference>
<dbReference type="GO" id="GO:0008270">
    <property type="term" value="F:zinc ion binding"/>
    <property type="evidence" value="ECO:0007669"/>
    <property type="project" value="UniProtKB-KW"/>
</dbReference>
<dbReference type="InterPro" id="IPR001878">
    <property type="entry name" value="Znf_CCHC"/>
</dbReference>
<evidence type="ECO:0000313" key="6">
    <source>
        <dbReference type="Proteomes" id="UP000719766"/>
    </source>
</evidence>
<feature type="region of interest" description="Disordered" evidence="3">
    <location>
        <begin position="1"/>
        <end position="108"/>
    </location>
</feature>
<organism evidence="5 6">
    <name type="scientific">Suillus plorans</name>
    <dbReference type="NCBI Taxonomy" id="116603"/>
    <lineage>
        <taxon>Eukaryota</taxon>
        <taxon>Fungi</taxon>
        <taxon>Dikarya</taxon>
        <taxon>Basidiomycota</taxon>
        <taxon>Agaricomycotina</taxon>
        <taxon>Agaricomycetes</taxon>
        <taxon>Agaricomycetidae</taxon>
        <taxon>Boletales</taxon>
        <taxon>Suillineae</taxon>
        <taxon>Suillaceae</taxon>
        <taxon>Suillus</taxon>
    </lineage>
</organism>
<dbReference type="GO" id="GO:0006397">
    <property type="term" value="P:mRNA processing"/>
    <property type="evidence" value="ECO:0007669"/>
    <property type="project" value="UniProtKB-KW"/>
</dbReference>